<keyword evidence="2" id="KW-0560">Oxidoreductase</keyword>
<dbReference type="RefSeq" id="WP_063321091.1">
    <property type="nucleotide sequence ID" value="NZ_CP015225.1"/>
</dbReference>
<dbReference type="Proteomes" id="UP000076083">
    <property type="component" value="Chromosome"/>
</dbReference>
<sequence length="264" mass="27514">MPVQISFELPHAVAVSGAASGLGSEICQLLVENGVYTVGVDLTDAASQLKDANGYHHVTGDVTDELTWQAVVDRLKDSGSQSYGLITSAAILDVGLVTENIRSEILRTFDVNVVGTALAMKALIPLMVETGGGSIVAVASVNASFAEQQLAFYNASKAAVRQLARTAALDHAREGIRVNVLSPGAMMAGLFQRHLESAADPDLFHKTRAKRQPVGRITSARDVAMAGLFLLSSGAGALLGSEITADGGLTTSFDFRTGEEGASI</sequence>
<evidence type="ECO:0008006" key="5">
    <source>
        <dbReference type="Google" id="ProtNLM"/>
    </source>
</evidence>
<evidence type="ECO:0000313" key="3">
    <source>
        <dbReference type="EMBL" id="AMZ70487.1"/>
    </source>
</evidence>
<evidence type="ECO:0000313" key="4">
    <source>
        <dbReference type="Proteomes" id="UP000076083"/>
    </source>
</evidence>
<proteinExistence type="inferred from homology"/>
<dbReference type="PANTHER" id="PTHR43008:SF4">
    <property type="entry name" value="CHAIN DEHYDROGENASE, PUTATIVE (AFU_ORTHOLOGUE AFUA_4G08710)-RELATED"/>
    <property type="match status" value="1"/>
</dbReference>
<dbReference type="PANTHER" id="PTHR43008">
    <property type="entry name" value="BENZIL REDUCTASE"/>
    <property type="match status" value="1"/>
</dbReference>
<dbReference type="Pfam" id="PF13561">
    <property type="entry name" value="adh_short_C2"/>
    <property type="match status" value="1"/>
</dbReference>
<evidence type="ECO:0000256" key="2">
    <source>
        <dbReference type="ARBA" id="ARBA00023002"/>
    </source>
</evidence>
<dbReference type="InterPro" id="IPR002347">
    <property type="entry name" value="SDR_fam"/>
</dbReference>
<dbReference type="AlphaFoldDB" id="A0A165YY15"/>
<dbReference type="GO" id="GO:0050664">
    <property type="term" value="F:oxidoreductase activity, acting on NAD(P)H, oxygen as acceptor"/>
    <property type="evidence" value="ECO:0007669"/>
    <property type="project" value="TreeGrafter"/>
</dbReference>
<comment type="similarity">
    <text evidence="1">Belongs to the short-chain dehydrogenases/reductases (SDR) family.</text>
</comment>
<dbReference type="EMBL" id="CP015225">
    <property type="protein sequence ID" value="AMZ70487.1"/>
    <property type="molecule type" value="Genomic_DNA"/>
</dbReference>
<reference evidence="4" key="1">
    <citation type="submission" date="2016-04" db="EMBL/GenBank/DDBJ databases">
        <authorList>
            <person name="Ray J."/>
            <person name="Price M."/>
            <person name="Deutschbauer A."/>
        </authorList>
    </citation>
    <scope>NUCLEOTIDE SEQUENCE [LARGE SCALE GENOMIC DNA]</scope>
    <source>
        <strain evidence="4">FW300-N2E2</strain>
    </source>
</reference>
<dbReference type="Gene3D" id="3.40.50.720">
    <property type="entry name" value="NAD(P)-binding Rossmann-like Domain"/>
    <property type="match status" value="1"/>
</dbReference>
<organism evidence="3 4">
    <name type="scientific">Pseudomonas fluorescens</name>
    <dbReference type="NCBI Taxonomy" id="294"/>
    <lineage>
        <taxon>Bacteria</taxon>
        <taxon>Pseudomonadati</taxon>
        <taxon>Pseudomonadota</taxon>
        <taxon>Gammaproteobacteria</taxon>
        <taxon>Pseudomonadales</taxon>
        <taxon>Pseudomonadaceae</taxon>
        <taxon>Pseudomonas</taxon>
    </lineage>
</organism>
<dbReference type="PRINTS" id="PR00081">
    <property type="entry name" value="GDHRDH"/>
</dbReference>
<dbReference type="InterPro" id="IPR020904">
    <property type="entry name" value="Sc_DH/Rdtase_CS"/>
</dbReference>
<dbReference type="InterPro" id="IPR036291">
    <property type="entry name" value="NAD(P)-bd_dom_sf"/>
</dbReference>
<gene>
    <name evidence="3" type="ORF">TK06_04975</name>
</gene>
<dbReference type="PROSITE" id="PS00061">
    <property type="entry name" value="ADH_SHORT"/>
    <property type="match status" value="1"/>
</dbReference>
<accession>A0A165YY15</accession>
<name>A0A165YY15_PSEFL</name>
<protein>
    <recommendedName>
        <fullName evidence="5">SDR family oxidoreductase</fullName>
    </recommendedName>
</protein>
<dbReference type="CDD" id="cd05233">
    <property type="entry name" value="SDR_c"/>
    <property type="match status" value="1"/>
</dbReference>
<dbReference type="SUPFAM" id="SSF51735">
    <property type="entry name" value="NAD(P)-binding Rossmann-fold domains"/>
    <property type="match status" value="1"/>
</dbReference>
<evidence type="ECO:0000256" key="1">
    <source>
        <dbReference type="ARBA" id="ARBA00006484"/>
    </source>
</evidence>
<reference evidence="3 4" key="2">
    <citation type="journal article" date="2018" name="Nature">
        <title>Mutant phenotypes for thousands of bacterial genes of unknown function.</title>
        <authorList>
            <person name="Price M.N."/>
            <person name="Wetmore K.M."/>
            <person name="Waters R.J."/>
            <person name="Callaghan M."/>
            <person name="Ray J."/>
            <person name="Liu H."/>
            <person name="Kuehl J.V."/>
            <person name="Melnyk R.A."/>
            <person name="Lamson J.S."/>
            <person name="Suh Y."/>
            <person name="Carlson H.K."/>
            <person name="Esquivel Z."/>
            <person name="Sadeeshkumar H."/>
            <person name="Chakraborty R."/>
            <person name="Zane G.M."/>
            <person name="Rubin B.E."/>
            <person name="Wall J.D."/>
            <person name="Visel A."/>
            <person name="Bristow J."/>
            <person name="Blow M.J."/>
            <person name="Arkin A.P."/>
            <person name="Deutschbauer A.M."/>
        </authorList>
    </citation>
    <scope>NUCLEOTIDE SEQUENCE [LARGE SCALE GENOMIC DNA]</scope>
    <source>
        <strain evidence="3 4">FW300-N2E2</strain>
    </source>
</reference>